<dbReference type="RefSeq" id="WP_100128922.1">
    <property type="nucleotide sequence ID" value="NZ_CADDYI010000004.1"/>
</dbReference>
<comment type="caution">
    <text evidence="2">The sequence shown here is derived from an EMBL/GenBank/DDBJ whole genome shotgun (WGS) entry which is preliminary data.</text>
</comment>
<name>A0A2M6USF5_9HYPH</name>
<evidence type="ECO:0000256" key="1">
    <source>
        <dbReference type="SAM" id="MobiDB-lite"/>
    </source>
</evidence>
<reference evidence="2 3" key="1">
    <citation type="submission" date="2017-06" db="EMBL/GenBank/DDBJ databases">
        <title>Draft genome of Bartonella tribocorum strain L103, isolated from a rodent in Laos.</title>
        <authorList>
            <person name="Hadjadj L."/>
            <person name="Jiyipong T."/>
            <person name="Morand S."/>
            <person name="Diene S.M."/>
            <person name="Rolain J.-M."/>
        </authorList>
    </citation>
    <scope>NUCLEOTIDE SEQUENCE [LARGE SCALE GENOMIC DNA]</scope>
    <source>
        <strain evidence="2 3">L103</strain>
    </source>
</reference>
<dbReference type="EMBL" id="NJGE01000008">
    <property type="protein sequence ID" value="PIT69112.1"/>
    <property type="molecule type" value="Genomic_DNA"/>
</dbReference>
<feature type="compositionally biased region" description="Polar residues" evidence="1">
    <location>
        <begin position="192"/>
        <end position="213"/>
    </location>
</feature>
<protein>
    <submittedName>
        <fullName evidence="2">Uncharacterized protein</fullName>
    </submittedName>
</protein>
<feature type="region of interest" description="Disordered" evidence="1">
    <location>
        <begin position="191"/>
        <end position="213"/>
    </location>
</feature>
<organism evidence="2 3">
    <name type="scientific">Bartonella tribocorum</name>
    <dbReference type="NCBI Taxonomy" id="85701"/>
    <lineage>
        <taxon>Bacteria</taxon>
        <taxon>Pseudomonadati</taxon>
        <taxon>Pseudomonadota</taxon>
        <taxon>Alphaproteobacteria</taxon>
        <taxon>Hyphomicrobiales</taxon>
        <taxon>Bartonellaceae</taxon>
        <taxon>Bartonella</taxon>
    </lineage>
</organism>
<evidence type="ECO:0000313" key="3">
    <source>
        <dbReference type="Proteomes" id="UP000229839"/>
    </source>
</evidence>
<sequence length="213" mass="24354">MIVPDFAMFAAAYISNTHPTKFSALVGRELQDSVNIYVTDDRDNWSYQSFPRKETIATSEQLKQSNHNFDANLEQIDVEGVKRFSFFDPFDFYRNPKVGKNTLAYRYEPITSVYNSKNDILQSALSFYNTVNLNNSYMQKISSFFERKIALLVADKASQESMEIDEKEQEHTTEIGSLPLSQEELADAFTHKASSTSDAFTTEDSSSLRTPRE</sequence>
<accession>A0A2M6USF5</accession>
<dbReference type="Proteomes" id="UP000229839">
    <property type="component" value="Unassembled WGS sequence"/>
</dbReference>
<dbReference type="AlphaFoldDB" id="A0A2M6USF5"/>
<gene>
    <name evidence="2" type="ORF">CER18_04700</name>
</gene>
<evidence type="ECO:0000313" key="2">
    <source>
        <dbReference type="EMBL" id="PIT69112.1"/>
    </source>
</evidence>
<proteinExistence type="predicted"/>
<dbReference type="OrthoDB" id="8277605at2"/>